<organism evidence="1 2">
    <name type="scientific">Favolaschia claudopus</name>
    <dbReference type="NCBI Taxonomy" id="2862362"/>
    <lineage>
        <taxon>Eukaryota</taxon>
        <taxon>Fungi</taxon>
        <taxon>Dikarya</taxon>
        <taxon>Basidiomycota</taxon>
        <taxon>Agaricomycotina</taxon>
        <taxon>Agaricomycetes</taxon>
        <taxon>Agaricomycetidae</taxon>
        <taxon>Agaricales</taxon>
        <taxon>Marasmiineae</taxon>
        <taxon>Mycenaceae</taxon>
        <taxon>Favolaschia</taxon>
    </lineage>
</organism>
<dbReference type="Proteomes" id="UP001362999">
    <property type="component" value="Unassembled WGS sequence"/>
</dbReference>
<comment type="caution">
    <text evidence="1">The sequence shown here is derived from an EMBL/GenBank/DDBJ whole genome shotgun (WGS) entry which is preliminary data.</text>
</comment>
<sequence>MSYRTRSVPAEDDSEVEEISSPSVVQAHFQGNRDFRISGGTFNLTLEIGVTHRFMDDALLKDLHTFHARKGFDPDSLEVAKHLGLPLFCFGDGDPTPSPLLFLLNSNKRDDEACDSDTESDSDLSHTNLSINDTLAETDDERILYPRMALSEEKCLELSFTGLTF</sequence>
<evidence type="ECO:0000313" key="2">
    <source>
        <dbReference type="Proteomes" id="UP001362999"/>
    </source>
</evidence>
<name>A0AAW0A730_9AGAR</name>
<proteinExistence type="predicted"/>
<protein>
    <submittedName>
        <fullName evidence="1">Uncharacterized protein</fullName>
    </submittedName>
</protein>
<dbReference type="EMBL" id="JAWWNJ010000081">
    <property type="protein sequence ID" value="KAK7001916.1"/>
    <property type="molecule type" value="Genomic_DNA"/>
</dbReference>
<accession>A0AAW0A730</accession>
<keyword evidence="2" id="KW-1185">Reference proteome</keyword>
<reference evidence="1 2" key="1">
    <citation type="journal article" date="2024" name="J Genomics">
        <title>Draft genome sequencing and assembly of Favolaschia claudopus CIRM-BRFM 2984 isolated from oak limbs.</title>
        <authorList>
            <person name="Navarro D."/>
            <person name="Drula E."/>
            <person name="Chaduli D."/>
            <person name="Cazenave R."/>
            <person name="Ahrendt S."/>
            <person name="Wang J."/>
            <person name="Lipzen A."/>
            <person name="Daum C."/>
            <person name="Barry K."/>
            <person name="Grigoriev I.V."/>
            <person name="Favel A."/>
            <person name="Rosso M.N."/>
            <person name="Martin F."/>
        </authorList>
    </citation>
    <scope>NUCLEOTIDE SEQUENCE [LARGE SCALE GENOMIC DNA]</scope>
    <source>
        <strain evidence="1 2">CIRM-BRFM 2984</strain>
    </source>
</reference>
<evidence type="ECO:0000313" key="1">
    <source>
        <dbReference type="EMBL" id="KAK7001916.1"/>
    </source>
</evidence>
<gene>
    <name evidence="1" type="ORF">R3P38DRAFT_3283746</name>
</gene>
<dbReference type="AlphaFoldDB" id="A0AAW0A730"/>